<dbReference type="GeneID" id="106808554"/>
<sequence>MSVHLLFSDCKVYLCDFHREQAWNMGLKKTDHNPFNDREEVLCRLRRIARPQSESEYKNAVDDLKASPVWQNSKLRKWIENTWLPEYKRWVWAYRGDRLLISGHTNNGIERQNGVFKHEYLQTHSRRTLSGMVEVLVKEFLPDQYQGYVYANRRASSTRRKYNVNVPVYLRNRPAFLIRHCLEMLQLAEQTS</sequence>
<evidence type="ECO:0000313" key="1">
    <source>
        <dbReference type="Proteomes" id="UP000695022"/>
    </source>
</evidence>
<dbReference type="Proteomes" id="UP000695022">
    <property type="component" value="Unplaced"/>
</dbReference>
<name>A0ABM1E3N0_PRICU</name>
<evidence type="ECO:0000313" key="2">
    <source>
        <dbReference type="RefSeq" id="XP_014666801.1"/>
    </source>
</evidence>
<proteinExistence type="predicted"/>
<dbReference type="RefSeq" id="XP_014666801.1">
    <property type="nucleotide sequence ID" value="XM_014811315.1"/>
</dbReference>
<organism evidence="1 2">
    <name type="scientific">Priapulus caudatus</name>
    <name type="common">Priapulid worm</name>
    <dbReference type="NCBI Taxonomy" id="37621"/>
    <lineage>
        <taxon>Eukaryota</taxon>
        <taxon>Metazoa</taxon>
        <taxon>Ecdysozoa</taxon>
        <taxon>Scalidophora</taxon>
        <taxon>Priapulida</taxon>
        <taxon>Priapulimorpha</taxon>
        <taxon>Priapulimorphida</taxon>
        <taxon>Priapulidae</taxon>
        <taxon>Priapulus</taxon>
    </lineage>
</organism>
<accession>A0ABM1E3N0</accession>
<keyword evidence="1" id="KW-1185">Reference proteome</keyword>
<dbReference type="PANTHER" id="PTHR47456">
    <property type="entry name" value="PHD-TYPE DOMAIN-CONTAINING PROTEIN"/>
    <property type="match status" value="1"/>
</dbReference>
<gene>
    <name evidence="2" type="primary">LOC106808554</name>
</gene>
<protein>
    <submittedName>
        <fullName evidence="2">Uncharacterized protein LOC106808554 isoform X1</fullName>
    </submittedName>
</protein>
<reference evidence="2" key="1">
    <citation type="submission" date="2025-08" db="UniProtKB">
        <authorList>
            <consortium name="RefSeq"/>
        </authorList>
    </citation>
    <scope>IDENTIFICATION</scope>
</reference>